<gene>
    <name evidence="2" type="ORF">NIES2135_64500</name>
</gene>
<dbReference type="InterPro" id="IPR011335">
    <property type="entry name" value="Restrct_endonuc-II-like"/>
</dbReference>
<dbReference type="PANTHER" id="PTHR47152">
    <property type="entry name" value="SLR2084 PROTEIN-RELATED"/>
    <property type="match status" value="1"/>
</dbReference>
<sequence>MIQALEKFRASEDKITVYHDRSWEQFKHIQKGLEGSPGVRLAFLEGVVEIFMPGQPHEIFKTIIGSLLEAFFLHWRIRVIPTGSVTQEQEGVASAQADESYCFGSVKPIPDLSIEVIFTSGSATKLKRYQALGVPEVWFWEDGLFTLYRLGENGYIRIYKSQIPELAELDFELLTQCVLAGETGWLEAVIRFRDALSKN</sequence>
<evidence type="ECO:0000313" key="3">
    <source>
        <dbReference type="Proteomes" id="UP000217895"/>
    </source>
</evidence>
<name>A0A1Z4JSC7_LEPBY</name>
<keyword evidence="3" id="KW-1185">Reference proteome</keyword>
<dbReference type="PANTHER" id="PTHR47152:SF4">
    <property type="entry name" value="SLR0445 PROTEIN"/>
    <property type="match status" value="1"/>
</dbReference>
<dbReference type="Proteomes" id="UP000217895">
    <property type="component" value="Plasmid Plasmid2 dna"/>
</dbReference>
<dbReference type="Pfam" id="PF05685">
    <property type="entry name" value="Uma2"/>
    <property type="match status" value="1"/>
</dbReference>
<geneLocation type="plasmid" evidence="2">
    <name>plasmid2</name>
</geneLocation>
<protein>
    <recommendedName>
        <fullName evidence="1">Putative restriction endonuclease domain-containing protein</fullName>
    </recommendedName>
</protein>
<dbReference type="EMBL" id="AP018205">
    <property type="protein sequence ID" value="BAY59573.1"/>
    <property type="molecule type" value="Genomic_DNA"/>
</dbReference>
<feature type="domain" description="Putative restriction endonuclease" evidence="1">
    <location>
        <begin position="23"/>
        <end position="157"/>
    </location>
</feature>
<dbReference type="AlphaFoldDB" id="A0A1Z4JSC7"/>
<organism evidence="2 3">
    <name type="scientific">Leptolyngbya boryana NIES-2135</name>
    <dbReference type="NCBI Taxonomy" id="1973484"/>
    <lineage>
        <taxon>Bacteria</taxon>
        <taxon>Bacillati</taxon>
        <taxon>Cyanobacteriota</taxon>
        <taxon>Cyanophyceae</taxon>
        <taxon>Leptolyngbyales</taxon>
        <taxon>Leptolyngbyaceae</taxon>
        <taxon>Leptolyngbya group</taxon>
        <taxon>Leptolyngbya</taxon>
    </lineage>
</organism>
<dbReference type="CDD" id="cd06260">
    <property type="entry name" value="DUF820-like"/>
    <property type="match status" value="1"/>
</dbReference>
<proteinExistence type="predicted"/>
<keyword evidence="2" id="KW-0614">Plasmid</keyword>
<dbReference type="InterPro" id="IPR008538">
    <property type="entry name" value="Uma2"/>
</dbReference>
<reference evidence="2 3" key="1">
    <citation type="submission" date="2017-06" db="EMBL/GenBank/DDBJ databases">
        <title>Genome sequencing of cyanobaciteial culture collection at National Institute for Environmental Studies (NIES).</title>
        <authorList>
            <person name="Hirose Y."/>
            <person name="Shimura Y."/>
            <person name="Fujisawa T."/>
            <person name="Nakamura Y."/>
            <person name="Kawachi M."/>
        </authorList>
    </citation>
    <scope>NUCLEOTIDE SEQUENCE [LARGE SCALE GENOMIC DNA]</scope>
    <source>
        <strain evidence="2 3">NIES-2135</strain>
        <plasmid evidence="3">Plasmid Plasmid2 dna</plasmid>
    </source>
</reference>
<evidence type="ECO:0000259" key="1">
    <source>
        <dbReference type="Pfam" id="PF05685"/>
    </source>
</evidence>
<dbReference type="SUPFAM" id="SSF52980">
    <property type="entry name" value="Restriction endonuclease-like"/>
    <property type="match status" value="1"/>
</dbReference>
<evidence type="ECO:0000313" key="2">
    <source>
        <dbReference type="EMBL" id="BAY59573.1"/>
    </source>
</evidence>
<accession>A0A1Z4JSC7</accession>